<dbReference type="EMBL" id="CAJNNV010002070">
    <property type="protein sequence ID" value="CAE8586439.1"/>
    <property type="molecule type" value="Genomic_DNA"/>
</dbReference>
<feature type="region of interest" description="Disordered" evidence="1">
    <location>
        <begin position="98"/>
        <end position="146"/>
    </location>
</feature>
<keyword evidence="3" id="KW-1185">Reference proteome</keyword>
<feature type="compositionally biased region" description="Low complexity" evidence="1">
    <location>
        <begin position="113"/>
        <end position="125"/>
    </location>
</feature>
<evidence type="ECO:0000313" key="2">
    <source>
        <dbReference type="EMBL" id="CAE8586439.1"/>
    </source>
</evidence>
<feature type="compositionally biased region" description="Polar residues" evidence="1">
    <location>
        <begin position="340"/>
        <end position="349"/>
    </location>
</feature>
<accession>A0A813DK36</accession>
<dbReference type="AlphaFoldDB" id="A0A813DK36"/>
<comment type="caution">
    <text evidence="2">The sequence shown here is derived from an EMBL/GenBank/DDBJ whole genome shotgun (WGS) entry which is preliminary data.</text>
</comment>
<gene>
    <name evidence="2" type="ORF">PGLA1383_LOCUS5305</name>
</gene>
<dbReference type="OrthoDB" id="422690at2759"/>
<organism evidence="2 3">
    <name type="scientific">Polarella glacialis</name>
    <name type="common">Dinoflagellate</name>
    <dbReference type="NCBI Taxonomy" id="89957"/>
    <lineage>
        <taxon>Eukaryota</taxon>
        <taxon>Sar</taxon>
        <taxon>Alveolata</taxon>
        <taxon>Dinophyceae</taxon>
        <taxon>Suessiales</taxon>
        <taxon>Suessiaceae</taxon>
        <taxon>Polarella</taxon>
    </lineage>
</organism>
<reference evidence="2" key="1">
    <citation type="submission" date="2021-02" db="EMBL/GenBank/DDBJ databases">
        <authorList>
            <person name="Dougan E. K."/>
            <person name="Rhodes N."/>
            <person name="Thang M."/>
            <person name="Chan C."/>
        </authorList>
    </citation>
    <scope>NUCLEOTIDE SEQUENCE</scope>
</reference>
<dbReference type="Proteomes" id="UP000654075">
    <property type="component" value="Unassembled WGS sequence"/>
</dbReference>
<sequence length="349" mass="38289">MSTHGRSRSPLRSDYMRISRALACFGRYPSTCPPGLNIDGTGCMRLDDIMHYWGERKGLRERDVLDAVRSNMFREHDHGGSLRFAIDGDENGRVLIRVRPKQGLQEHNRSRVSRVPSRPPSCRSPQADKMVGNENSNTTNSSANNADLSELSLDDKLDMSLDDLVAAAQATRSTSGAGDSGASEKVSCWISWVLASGHRELGITIAVGGWAQLQELAASIAVRMLHFGEFDGSKLKCFIEETDLDGRFEISSTGWLRKVPKRNRSPRRPQTFVVDRNRMIAEMSKSATAGTSLSAGPFAKVEQAGLLEVKEPSSPSSTRSGLRRPSRSPSRSASVEYVGSFSQACKQEP</sequence>
<proteinExistence type="predicted"/>
<evidence type="ECO:0000313" key="3">
    <source>
        <dbReference type="Proteomes" id="UP000654075"/>
    </source>
</evidence>
<protein>
    <submittedName>
        <fullName evidence="2">Uncharacterized protein</fullName>
    </submittedName>
</protein>
<name>A0A813DK36_POLGL</name>
<evidence type="ECO:0000256" key="1">
    <source>
        <dbReference type="SAM" id="MobiDB-lite"/>
    </source>
</evidence>
<feature type="region of interest" description="Disordered" evidence="1">
    <location>
        <begin position="304"/>
        <end position="349"/>
    </location>
</feature>
<feature type="compositionally biased region" description="Low complexity" evidence="1">
    <location>
        <begin position="135"/>
        <end position="146"/>
    </location>
</feature>